<keyword evidence="3" id="KW-1185">Reference proteome</keyword>
<evidence type="ECO:0000256" key="1">
    <source>
        <dbReference type="SAM" id="SignalP"/>
    </source>
</evidence>
<dbReference type="EMBL" id="BRXS01000007">
    <property type="protein sequence ID" value="GLC28058.1"/>
    <property type="molecule type" value="Genomic_DNA"/>
</dbReference>
<evidence type="ECO:0000313" key="2">
    <source>
        <dbReference type="EMBL" id="GLC28058.1"/>
    </source>
</evidence>
<comment type="caution">
    <text evidence="2">The sequence shown here is derived from an EMBL/GenBank/DDBJ whole genome shotgun (WGS) entry which is preliminary data.</text>
</comment>
<evidence type="ECO:0008006" key="4">
    <source>
        <dbReference type="Google" id="ProtNLM"/>
    </source>
</evidence>
<proteinExistence type="predicted"/>
<protein>
    <recommendedName>
        <fullName evidence="4">DUF4157 domain-containing protein</fullName>
    </recommendedName>
</protein>
<feature type="signal peptide" evidence="1">
    <location>
        <begin position="1"/>
        <end position="21"/>
    </location>
</feature>
<dbReference type="AlphaFoldDB" id="A0AA37QLJ3"/>
<dbReference type="RefSeq" id="WP_284352484.1">
    <property type="nucleotide sequence ID" value="NZ_BRXS01000007.1"/>
</dbReference>
<dbReference type="Proteomes" id="UP001161325">
    <property type="component" value="Unassembled WGS sequence"/>
</dbReference>
<accession>A0AA37QLJ3</accession>
<dbReference type="PROSITE" id="PS51257">
    <property type="entry name" value="PROKAR_LIPOPROTEIN"/>
    <property type="match status" value="1"/>
</dbReference>
<feature type="chain" id="PRO_5041345702" description="DUF4157 domain-containing protein" evidence="1">
    <location>
        <begin position="22"/>
        <end position="428"/>
    </location>
</feature>
<gene>
    <name evidence="2" type="ORF">rosag_45710</name>
</gene>
<keyword evidence="1" id="KW-0732">Signal</keyword>
<organism evidence="2 3">
    <name type="scientific">Roseisolibacter agri</name>
    <dbReference type="NCBI Taxonomy" id="2014610"/>
    <lineage>
        <taxon>Bacteria</taxon>
        <taxon>Pseudomonadati</taxon>
        <taxon>Gemmatimonadota</taxon>
        <taxon>Gemmatimonadia</taxon>
        <taxon>Gemmatimonadales</taxon>
        <taxon>Gemmatimonadaceae</taxon>
        <taxon>Roseisolibacter</taxon>
    </lineage>
</organism>
<reference evidence="2" key="1">
    <citation type="submission" date="2022-08" db="EMBL/GenBank/DDBJ databases">
        <title>Draft genome sequencing of Roseisolibacter agri AW1220.</title>
        <authorList>
            <person name="Tobiishi Y."/>
            <person name="Tonouchi A."/>
        </authorList>
    </citation>
    <scope>NUCLEOTIDE SEQUENCE</scope>
    <source>
        <strain evidence="2">AW1220</strain>
    </source>
</reference>
<name>A0AA37QLJ3_9BACT</name>
<sequence length="428" mass="46288">MPTAPRLRTTLGALAACAALAACRPSAGEMRASYVEQAVKLAPEIERATGLRFTTPPRVEVRTAEQVRAFLEREIDEPRARAELQGQAAAYRRLGMMPDTIDLRALLVRVLEEQVVGYYDPRSKTLYVVEGADSAAAAVTLRHELVHALQDQHRNLDSLLRLHGQADRASAAHAALEGQATWVQLSTGGDTSSRSAAGWERTREAIRANMNRTPVLAAAPLIVRETLLFPYLSGAELVRRVAGAGHPDSVLLRLPTSTEQVLHADRYAPGRADDAPLAVRLPAPTVGTLTAENTLGEFETRLVLFEHLQDLELAARASGGWGGDRWAIVRTPAGDAFVWLTAWDGGVDAAEFYDALAQVVPHLHPSARAETTKLPTARAYVTTDASRERRALLVRAAEVQGRPVVLYVDAPAAAGTDLLDLARVTLQP</sequence>
<evidence type="ECO:0000313" key="3">
    <source>
        <dbReference type="Proteomes" id="UP001161325"/>
    </source>
</evidence>